<evidence type="ECO:0000313" key="4">
    <source>
        <dbReference type="Proteomes" id="UP000026922"/>
    </source>
</evidence>
<protein>
    <recommendedName>
        <fullName evidence="2">Tc1-like transposase DDE domain-containing protein</fullName>
    </recommendedName>
</protein>
<keyword evidence="1" id="KW-0472">Membrane</keyword>
<dbReference type="AlphaFoldDB" id="A0A061JIW3"/>
<keyword evidence="4" id="KW-1185">Reference proteome</keyword>
<sequence>MDNAYFHKFKRSKKLIESVKCSIIFLYLYSSDLNPIEKFWANMKRWTIYQISILYLTLLRGSLTYLIQPKLL</sequence>
<dbReference type="Proteomes" id="UP000026922">
    <property type="component" value="Unassembled WGS sequence"/>
</dbReference>
<evidence type="ECO:0000259" key="2">
    <source>
        <dbReference type="Pfam" id="PF13358"/>
    </source>
</evidence>
<accession>A0A061JIW3</accession>
<reference evidence="3 4" key="1">
    <citation type="journal article" date="2013" name="Genome Announc.">
        <title>Draft Genome Sequence of Holospora undulata Strain HU1, a Micronucleus-Specific Symbiont of the Ciliate Paramecium caudatum.</title>
        <authorList>
            <person name="Dohra H."/>
            <person name="Suzuki H."/>
            <person name="Suzuki T."/>
            <person name="Tanaka K."/>
            <person name="Fujishima M."/>
        </authorList>
    </citation>
    <scope>NUCLEOTIDE SEQUENCE [LARGE SCALE GENOMIC DNA]</scope>
    <source>
        <strain evidence="3 4">HU1</strain>
    </source>
</reference>
<evidence type="ECO:0000256" key="1">
    <source>
        <dbReference type="SAM" id="Phobius"/>
    </source>
</evidence>
<keyword evidence="1" id="KW-0812">Transmembrane</keyword>
<organism evidence="3 4">
    <name type="scientific">Holospora undulata HU1</name>
    <dbReference type="NCBI Taxonomy" id="1321371"/>
    <lineage>
        <taxon>Bacteria</taxon>
        <taxon>Pseudomonadati</taxon>
        <taxon>Pseudomonadota</taxon>
        <taxon>Alphaproteobacteria</taxon>
        <taxon>Holosporales</taxon>
        <taxon>Holosporaceae</taxon>
        <taxon>Holospora</taxon>
    </lineage>
</organism>
<dbReference type="EMBL" id="ARPM03000083">
    <property type="protein sequence ID" value="ETZ05264.1"/>
    <property type="molecule type" value="Genomic_DNA"/>
</dbReference>
<dbReference type="InterPro" id="IPR036397">
    <property type="entry name" value="RNaseH_sf"/>
</dbReference>
<keyword evidence="1" id="KW-1133">Transmembrane helix</keyword>
<evidence type="ECO:0000313" key="3">
    <source>
        <dbReference type="EMBL" id="ETZ05264.1"/>
    </source>
</evidence>
<feature type="transmembrane region" description="Helical" evidence="1">
    <location>
        <begin position="49"/>
        <end position="67"/>
    </location>
</feature>
<dbReference type="Pfam" id="PF13358">
    <property type="entry name" value="DDE_3"/>
    <property type="match status" value="1"/>
</dbReference>
<dbReference type="Gene3D" id="3.30.420.10">
    <property type="entry name" value="Ribonuclease H-like superfamily/Ribonuclease H"/>
    <property type="match status" value="1"/>
</dbReference>
<gene>
    <name evidence="3" type="ORF">K737_300299</name>
</gene>
<feature type="domain" description="Tc1-like transposase DDE" evidence="2">
    <location>
        <begin position="1"/>
        <end position="50"/>
    </location>
</feature>
<dbReference type="GO" id="GO:0003676">
    <property type="term" value="F:nucleic acid binding"/>
    <property type="evidence" value="ECO:0007669"/>
    <property type="project" value="InterPro"/>
</dbReference>
<proteinExistence type="predicted"/>
<comment type="caution">
    <text evidence="3">The sequence shown here is derived from an EMBL/GenBank/DDBJ whole genome shotgun (WGS) entry which is preliminary data.</text>
</comment>
<name>A0A061JIW3_9PROT</name>
<dbReference type="InterPro" id="IPR038717">
    <property type="entry name" value="Tc1-like_DDE_dom"/>
</dbReference>